<comment type="caution">
    <text evidence="1">The sequence shown here is derived from an EMBL/GenBank/DDBJ whole genome shotgun (WGS) entry which is preliminary data.</text>
</comment>
<protein>
    <submittedName>
        <fullName evidence="1">Uncharacterized protein</fullName>
    </submittedName>
</protein>
<proteinExistence type="predicted"/>
<sequence length="89" mass="10328">MNNFSGTVFSGEFDQQNRYFYLNRVKNLTTASTLSEHQIHQLVNYLEKQSDSCTITVNDQIPILLGQEEVELLLNELEIIKQELQINHS</sequence>
<dbReference type="EMBL" id="WOCA01000004">
    <property type="protein sequence ID" value="MUK88136.1"/>
    <property type="molecule type" value="Genomic_DNA"/>
</dbReference>
<keyword evidence="2" id="KW-1185">Reference proteome</keyword>
<evidence type="ECO:0000313" key="1">
    <source>
        <dbReference type="EMBL" id="MUK88136.1"/>
    </source>
</evidence>
<gene>
    <name evidence="1" type="ORF">GMD78_06980</name>
</gene>
<dbReference type="AlphaFoldDB" id="A0A6N8FHH0"/>
<dbReference type="Proteomes" id="UP000469125">
    <property type="component" value="Unassembled WGS sequence"/>
</dbReference>
<dbReference type="RefSeq" id="WP_155668123.1">
    <property type="nucleotide sequence ID" value="NZ_WOCA01000004.1"/>
</dbReference>
<organism evidence="1 2">
    <name type="scientific">Ornithinibacillus caprae</name>
    <dbReference type="NCBI Taxonomy" id="2678566"/>
    <lineage>
        <taxon>Bacteria</taxon>
        <taxon>Bacillati</taxon>
        <taxon>Bacillota</taxon>
        <taxon>Bacilli</taxon>
        <taxon>Bacillales</taxon>
        <taxon>Bacillaceae</taxon>
        <taxon>Ornithinibacillus</taxon>
    </lineage>
</organism>
<reference evidence="1 2" key="1">
    <citation type="submission" date="2019-11" db="EMBL/GenBank/DDBJ databases">
        <authorList>
            <person name="Li X."/>
        </authorList>
    </citation>
    <scope>NUCLEOTIDE SEQUENCE [LARGE SCALE GENOMIC DNA]</scope>
    <source>
        <strain evidence="1 2">L9</strain>
    </source>
</reference>
<name>A0A6N8FHH0_9BACI</name>
<accession>A0A6N8FHH0</accession>
<evidence type="ECO:0000313" key="2">
    <source>
        <dbReference type="Proteomes" id="UP000469125"/>
    </source>
</evidence>